<dbReference type="PROSITE" id="PS51257">
    <property type="entry name" value="PROKAR_LIPOPROTEIN"/>
    <property type="match status" value="1"/>
</dbReference>
<reference evidence="1 2" key="1">
    <citation type="journal article" date="2016" name="Int. J. Syst. Evol. Microbiol.">
        <title>Paraphotobacterium marinum gen. nov., sp. nov., a member of the family Vibrionaceae, isolated from surface seawater.</title>
        <authorList>
            <person name="Huang Z."/>
            <person name="Dong C."/>
            <person name="Shao Z."/>
        </authorList>
    </citation>
    <scope>NUCLEOTIDE SEQUENCE [LARGE SCALE GENOMIC DNA]</scope>
    <source>
        <strain evidence="1 2">NSCS20N07D</strain>
    </source>
</reference>
<gene>
    <name evidence="1" type="ORF">CF386_09690</name>
</gene>
<protein>
    <recommendedName>
        <fullName evidence="3">Lipoprotein</fullName>
    </recommendedName>
</protein>
<name>A0A220VFY5_9GAMM</name>
<dbReference type="Proteomes" id="UP000242175">
    <property type="component" value="Chromosome small"/>
</dbReference>
<keyword evidence="2" id="KW-1185">Reference proteome</keyword>
<sequence length="297" mass="33302">MIKLLFLFSSIFIIISCGGDDSNQDDTQSSKVVFPATYQTTNFFYSDNIPILVHKVNSVNNGDGTLKIFYEKPTENEVKNLLRIELINLPFEFRGCRNMNDNELAFFRPDVDGFQKKTLQEIKSYNFILCVITVPINNQLTYTGVQTFSKILTSNNSLNVINDVFINSLSFPADLLDVANTASNNGTTTLKFTENNVTLSNTKQNLFFVNNIGESSDDFSKLSITFFEGYNLGNGLGAPTVFCGNEEYQFRVGSLSPNNLSYDLRVPCNDIPYFSQFGQKCTKGNTQGLCAPFLLEF</sequence>
<accession>A0A220VFY5</accession>
<dbReference type="KEGG" id="pmai:CF386_09690"/>
<proteinExistence type="predicted"/>
<evidence type="ECO:0008006" key="3">
    <source>
        <dbReference type="Google" id="ProtNLM"/>
    </source>
</evidence>
<organism evidence="1 2">
    <name type="scientific">Paraphotobacterium marinum</name>
    <dbReference type="NCBI Taxonomy" id="1755811"/>
    <lineage>
        <taxon>Bacteria</taxon>
        <taxon>Pseudomonadati</taxon>
        <taxon>Pseudomonadota</taxon>
        <taxon>Gammaproteobacteria</taxon>
        <taxon>Vibrionales</taxon>
        <taxon>Vibrionaceae</taxon>
        <taxon>Paraphotobacterium</taxon>
    </lineage>
</organism>
<dbReference type="RefSeq" id="WP_089074236.1">
    <property type="nucleotide sequence ID" value="NZ_CBCSAM010000002.1"/>
</dbReference>
<dbReference type="AlphaFoldDB" id="A0A220VFY5"/>
<dbReference type="EMBL" id="CP022356">
    <property type="protein sequence ID" value="ASK79328.1"/>
    <property type="molecule type" value="Genomic_DNA"/>
</dbReference>
<evidence type="ECO:0000313" key="2">
    <source>
        <dbReference type="Proteomes" id="UP000242175"/>
    </source>
</evidence>
<evidence type="ECO:0000313" key="1">
    <source>
        <dbReference type="EMBL" id="ASK79328.1"/>
    </source>
</evidence>